<evidence type="ECO:0000313" key="2">
    <source>
        <dbReference type="Proteomes" id="UP000594638"/>
    </source>
</evidence>
<gene>
    <name evidence="1" type="ORF">OLEA9_A024761</name>
</gene>
<feature type="non-terminal residue" evidence="1">
    <location>
        <position position="1"/>
    </location>
</feature>
<sequence length="53" mass="5364">TGCAAARAGLLLRLSRCPYLQQQQLVATVAAAEFVAAATEGSRRCPTTAASAA</sequence>
<proteinExistence type="predicted"/>
<dbReference type="EMBL" id="CACTIH010000583">
    <property type="protein sequence ID" value="CAA2961642.1"/>
    <property type="molecule type" value="Genomic_DNA"/>
</dbReference>
<accession>A0A8S0QA41</accession>
<name>A0A8S0QA41_OLEEU</name>
<evidence type="ECO:0000313" key="1">
    <source>
        <dbReference type="EMBL" id="CAA2961642.1"/>
    </source>
</evidence>
<dbReference type="Proteomes" id="UP000594638">
    <property type="component" value="Unassembled WGS sequence"/>
</dbReference>
<protein>
    <submittedName>
        <fullName evidence="1">Uncharacterized protein</fullName>
    </submittedName>
</protein>
<dbReference type="AlphaFoldDB" id="A0A8S0QA41"/>
<dbReference type="Gramene" id="OE9A024761T1">
    <property type="protein sequence ID" value="OE9A024761C1"/>
    <property type="gene ID" value="OE9A024761"/>
</dbReference>
<organism evidence="1 2">
    <name type="scientific">Olea europaea subsp. europaea</name>
    <dbReference type="NCBI Taxonomy" id="158383"/>
    <lineage>
        <taxon>Eukaryota</taxon>
        <taxon>Viridiplantae</taxon>
        <taxon>Streptophyta</taxon>
        <taxon>Embryophyta</taxon>
        <taxon>Tracheophyta</taxon>
        <taxon>Spermatophyta</taxon>
        <taxon>Magnoliopsida</taxon>
        <taxon>eudicotyledons</taxon>
        <taxon>Gunneridae</taxon>
        <taxon>Pentapetalae</taxon>
        <taxon>asterids</taxon>
        <taxon>lamiids</taxon>
        <taxon>Lamiales</taxon>
        <taxon>Oleaceae</taxon>
        <taxon>Oleeae</taxon>
        <taxon>Olea</taxon>
    </lineage>
</organism>
<reference evidence="1 2" key="1">
    <citation type="submission" date="2019-12" db="EMBL/GenBank/DDBJ databases">
        <authorList>
            <person name="Alioto T."/>
            <person name="Alioto T."/>
            <person name="Gomez Garrido J."/>
        </authorList>
    </citation>
    <scope>NUCLEOTIDE SEQUENCE [LARGE SCALE GENOMIC DNA]</scope>
</reference>
<comment type="caution">
    <text evidence="1">The sequence shown here is derived from an EMBL/GenBank/DDBJ whole genome shotgun (WGS) entry which is preliminary data.</text>
</comment>
<keyword evidence="2" id="KW-1185">Reference proteome</keyword>